<evidence type="ECO:0000313" key="3">
    <source>
        <dbReference type="EMBL" id="AKX59431.1"/>
    </source>
</evidence>
<organism evidence="3 4">
    <name type="scientific">Thiopseudomonas alkaliphila</name>
    <dbReference type="NCBI Taxonomy" id="1697053"/>
    <lineage>
        <taxon>Bacteria</taxon>
        <taxon>Pseudomonadati</taxon>
        <taxon>Pseudomonadota</taxon>
        <taxon>Gammaproteobacteria</taxon>
        <taxon>Pseudomonadales</taxon>
        <taxon>Pseudomonadaceae</taxon>
        <taxon>Thiopseudomonas</taxon>
    </lineage>
</organism>
<feature type="region of interest" description="Disordered" evidence="1">
    <location>
        <begin position="1"/>
        <end position="56"/>
    </location>
</feature>
<dbReference type="AlphaFoldDB" id="A0A0K1XDM6"/>
<gene>
    <name evidence="3" type="ORF">AKN88_05415</name>
</gene>
<feature type="compositionally biased region" description="Acidic residues" evidence="1">
    <location>
        <begin position="1"/>
        <end position="48"/>
    </location>
</feature>
<proteinExistence type="predicted"/>
<accession>A0A0K1XDM6</accession>
<dbReference type="Proteomes" id="UP000063953">
    <property type="component" value="Chromosome"/>
</dbReference>
<evidence type="ECO:0000313" key="4">
    <source>
        <dbReference type="Proteomes" id="UP000063953"/>
    </source>
</evidence>
<dbReference type="Pfam" id="PF20661">
    <property type="entry name" value="SutA-RBD"/>
    <property type="match status" value="1"/>
</dbReference>
<evidence type="ECO:0000256" key="1">
    <source>
        <dbReference type="SAM" id="MobiDB-lite"/>
    </source>
</evidence>
<name>A0A0K1XDM6_9GAMM</name>
<reference evidence="3 4" key="1">
    <citation type="journal article" date="2015" name="Genome Announc.">
        <title>Genome Sequences of Oblitimonas alkaliphila gen. nov. sp. nov. (Proposed), a Novel Bacterium of the Pseudomonadaceae Family.</title>
        <authorList>
            <person name="Lauer A.C."/>
            <person name="Nicholson A.C."/>
            <person name="Humrighouse B.W."/>
            <person name="Emery B."/>
            <person name="Drobish A."/>
            <person name="Juieng P."/>
            <person name="Loparev V."/>
            <person name="McQuiston J.R."/>
        </authorList>
    </citation>
    <scope>NUCLEOTIDE SEQUENCE [LARGE SCALE GENOMIC DNA]</scope>
    <source>
        <strain evidence="3 4">E5571</strain>
    </source>
</reference>
<feature type="domain" description="Transcriptional regulator SutA RNAP-binding" evidence="2">
    <location>
        <begin position="71"/>
        <end position="98"/>
    </location>
</feature>
<dbReference type="PATRIC" id="fig|1698449.3.peg.1085"/>
<evidence type="ECO:0000259" key="2">
    <source>
        <dbReference type="Pfam" id="PF20661"/>
    </source>
</evidence>
<dbReference type="RefSeq" id="WP_053100611.1">
    <property type="nucleotide sequence ID" value="NZ_CP012365.1"/>
</dbReference>
<dbReference type="InterPro" id="IPR049191">
    <property type="entry name" value="SutA_RBD"/>
</dbReference>
<dbReference type="STRING" id="1697053.AKN87_07950"/>
<sequence length="100" mass="10989">MLDDELDQDDLEVDEVEESNEIEPLDDLDDSVDDGDDLGDLGEDDADEVVTPKRAKKTAAVSEDALPSVETKKKERDALALAMEEFLSRGGKVQEVDSSY</sequence>
<dbReference type="EMBL" id="CP012365">
    <property type="protein sequence ID" value="AKX59431.1"/>
    <property type="molecule type" value="Genomic_DNA"/>
</dbReference>
<protein>
    <recommendedName>
        <fullName evidence="2">Transcriptional regulator SutA RNAP-binding domain-containing protein</fullName>
    </recommendedName>
</protein>
<keyword evidence="4" id="KW-1185">Reference proteome</keyword>